<dbReference type="Pfam" id="PF00378">
    <property type="entry name" value="ECH_1"/>
    <property type="match status" value="1"/>
</dbReference>
<proteinExistence type="inferred from homology"/>
<protein>
    <submittedName>
        <fullName evidence="3">Enoyl-CoA hydratase/isomerase family protein</fullName>
    </submittedName>
</protein>
<dbReference type="CDD" id="cd06558">
    <property type="entry name" value="crotonase-like"/>
    <property type="match status" value="1"/>
</dbReference>
<evidence type="ECO:0000313" key="4">
    <source>
        <dbReference type="Proteomes" id="UP001501057"/>
    </source>
</evidence>
<dbReference type="Gene3D" id="1.10.12.10">
    <property type="entry name" value="Lyase 2-enoyl-coa Hydratase, Chain A, domain 2"/>
    <property type="match status" value="1"/>
</dbReference>
<name>A0ABP4W5X5_9ACTN</name>
<accession>A0ABP4W5X5</accession>
<dbReference type="PANTHER" id="PTHR43459:SF1">
    <property type="entry name" value="EG:BACN32G11.4 PROTEIN"/>
    <property type="match status" value="1"/>
</dbReference>
<dbReference type="PANTHER" id="PTHR43459">
    <property type="entry name" value="ENOYL-COA HYDRATASE"/>
    <property type="match status" value="1"/>
</dbReference>
<dbReference type="InterPro" id="IPR001753">
    <property type="entry name" value="Enoyl-CoA_hydra/iso"/>
</dbReference>
<dbReference type="SUPFAM" id="SSF52096">
    <property type="entry name" value="ClpP/crotonase"/>
    <property type="match status" value="1"/>
</dbReference>
<dbReference type="InterPro" id="IPR018376">
    <property type="entry name" value="Enoyl-CoA_hyd/isom_CS"/>
</dbReference>
<evidence type="ECO:0000256" key="1">
    <source>
        <dbReference type="ARBA" id="ARBA00005254"/>
    </source>
</evidence>
<comment type="similarity">
    <text evidence="1 2">Belongs to the enoyl-CoA hydratase/isomerase family.</text>
</comment>
<dbReference type="InterPro" id="IPR014748">
    <property type="entry name" value="Enoyl-CoA_hydra_C"/>
</dbReference>
<comment type="caution">
    <text evidence="3">The sequence shown here is derived from an EMBL/GenBank/DDBJ whole genome shotgun (WGS) entry which is preliminary data.</text>
</comment>
<dbReference type="EMBL" id="BAAAME010000005">
    <property type="protein sequence ID" value="GAA1746534.1"/>
    <property type="molecule type" value="Genomic_DNA"/>
</dbReference>
<dbReference type="Proteomes" id="UP001501057">
    <property type="component" value="Unassembled WGS sequence"/>
</dbReference>
<dbReference type="InterPro" id="IPR029045">
    <property type="entry name" value="ClpP/crotonase-like_dom_sf"/>
</dbReference>
<organism evidence="3 4">
    <name type="scientific">Aeromicrobium alkaliterrae</name>
    <dbReference type="NCBI Taxonomy" id="302168"/>
    <lineage>
        <taxon>Bacteria</taxon>
        <taxon>Bacillati</taxon>
        <taxon>Actinomycetota</taxon>
        <taxon>Actinomycetes</taxon>
        <taxon>Propionibacteriales</taxon>
        <taxon>Nocardioidaceae</taxon>
        <taxon>Aeromicrobium</taxon>
    </lineage>
</organism>
<evidence type="ECO:0000313" key="3">
    <source>
        <dbReference type="EMBL" id="GAA1746534.1"/>
    </source>
</evidence>
<gene>
    <name evidence="3" type="ORF">GCM10009710_28270</name>
</gene>
<evidence type="ECO:0000256" key="2">
    <source>
        <dbReference type="RuleBase" id="RU003707"/>
    </source>
</evidence>
<reference evidence="4" key="1">
    <citation type="journal article" date="2019" name="Int. J. Syst. Evol. Microbiol.">
        <title>The Global Catalogue of Microorganisms (GCM) 10K type strain sequencing project: providing services to taxonomists for standard genome sequencing and annotation.</title>
        <authorList>
            <consortium name="The Broad Institute Genomics Platform"/>
            <consortium name="The Broad Institute Genome Sequencing Center for Infectious Disease"/>
            <person name="Wu L."/>
            <person name="Ma J."/>
        </authorList>
    </citation>
    <scope>NUCLEOTIDE SEQUENCE [LARGE SCALE GENOMIC DNA]</scope>
    <source>
        <strain evidence="4">JCM 13518</strain>
    </source>
</reference>
<keyword evidence="4" id="KW-1185">Reference proteome</keyword>
<sequence>MKSPLAASDPGAPSPLSLTATPELLVDRADGIVTITLNRPDRKNSVTSLGWADLRDALRTIDPRTDRAVVVTGAGETFCAGADLAGNDDTRSDLENMRIVGEVCREMFHLTVPTVAAVDGAAVGAGMNLALACDFVVATDRVRFCEIFSQRALSVDFGGSWLLPRLVGLAKAKELVLLADFLTADQAHELGLVHRVVAPGDLGSTARDLAARLAAGPQTAITLSKALLNHSFETTLEGALEDEARAQAISLQSGDAKEAFSAFLEKRPATYTRPTARREED</sequence>
<dbReference type="PROSITE" id="PS00166">
    <property type="entry name" value="ENOYL_COA_HYDRATASE"/>
    <property type="match status" value="1"/>
</dbReference>
<dbReference type="Gene3D" id="3.90.226.10">
    <property type="entry name" value="2-enoyl-CoA Hydratase, Chain A, domain 1"/>
    <property type="match status" value="1"/>
</dbReference>
<dbReference type="RefSeq" id="WP_344202777.1">
    <property type="nucleotide sequence ID" value="NZ_BAAAME010000005.1"/>
</dbReference>